<dbReference type="PANTHER" id="PTHR35004:SF8">
    <property type="entry name" value="TRANSPOSASE RV3428C-RELATED"/>
    <property type="match status" value="1"/>
</dbReference>
<name>A0A1T4W2E0_9GAMM</name>
<evidence type="ECO:0000313" key="3">
    <source>
        <dbReference type="Proteomes" id="UP000242432"/>
    </source>
</evidence>
<organism evidence="2 3">
    <name type="scientific">Succinivibrio dextrinosolvens DSM 3072</name>
    <dbReference type="NCBI Taxonomy" id="1123324"/>
    <lineage>
        <taxon>Bacteria</taxon>
        <taxon>Pseudomonadati</taxon>
        <taxon>Pseudomonadota</taxon>
        <taxon>Gammaproteobacteria</taxon>
        <taxon>Aeromonadales</taxon>
        <taxon>Succinivibrionaceae</taxon>
        <taxon>Succinivibrio</taxon>
    </lineage>
</organism>
<dbReference type="Proteomes" id="UP000242432">
    <property type="component" value="Unassembled WGS sequence"/>
</dbReference>
<dbReference type="InterPro" id="IPR054353">
    <property type="entry name" value="IstA-like_C"/>
</dbReference>
<gene>
    <name evidence="2" type="ORF">SAMN02745213_02393</name>
</gene>
<protein>
    <recommendedName>
        <fullName evidence="1">Transposase for insertion sequence element IS21-like C-terminal domain-containing protein</fullName>
    </recommendedName>
</protein>
<dbReference type="Pfam" id="PF22483">
    <property type="entry name" value="Mu-transpos_C_2"/>
    <property type="match status" value="1"/>
</dbReference>
<dbReference type="EMBL" id="FUXX01000094">
    <property type="protein sequence ID" value="SKA71357.1"/>
    <property type="molecule type" value="Genomic_DNA"/>
</dbReference>
<accession>A0A1T4W2E0</accession>
<dbReference type="PANTHER" id="PTHR35004">
    <property type="entry name" value="TRANSPOSASE RV3428C-RELATED"/>
    <property type="match status" value="1"/>
</dbReference>
<evidence type="ECO:0000313" key="2">
    <source>
        <dbReference type="EMBL" id="SKA71357.1"/>
    </source>
</evidence>
<dbReference type="RefSeq" id="WP_078929646.1">
    <property type="nucleotide sequence ID" value="NZ_FUXX01000094.1"/>
</dbReference>
<reference evidence="3" key="1">
    <citation type="submission" date="2017-02" db="EMBL/GenBank/DDBJ databases">
        <authorList>
            <person name="Varghese N."/>
            <person name="Submissions S."/>
        </authorList>
    </citation>
    <scope>NUCLEOTIDE SEQUENCE [LARGE SCALE GENOMIC DNA]</scope>
    <source>
        <strain evidence="3">DSM 3072</strain>
    </source>
</reference>
<dbReference type="AlphaFoldDB" id="A0A1T4W2E0"/>
<keyword evidence="3" id="KW-1185">Reference proteome</keyword>
<evidence type="ECO:0000259" key="1">
    <source>
        <dbReference type="Pfam" id="PF22483"/>
    </source>
</evidence>
<feature type="domain" description="Transposase for insertion sequence element IS21-like C-terminal" evidence="1">
    <location>
        <begin position="93"/>
        <end position="158"/>
    </location>
</feature>
<proteinExistence type="predicted"/>
<sequence>MQGDYEKLGEHYHTAILPARVKMPKDKAIAEGTVGAITTAITAALRNKKYYTFTELKNDVRVALKNFNERPFTKRDGSRYTEYLAEQPYLQPLPPMDFEICEWKYHVKVQNNCHISYKKNFYSCPFRLIGYEVSVCESSNSNMLRIYVGDELVACHEKFPVWNTNKYRTREEDLPKQTKYVEFNRERIENWSKKIGPKTQEVINRIFKSCTFDEQGYNPCLAVLRLSSKYGGQMLERACDIAISRISTPRYKHTYLGS</sequence>